<evidence type="ECO:0000313" key="14">
    <source>
        <dbReference type="EMBL" id="PIZ17578.1"/>
    </source>
</evidence>
<evidence type="ECO:0000313" key="15">
    <source>
        <dbReference type="Proteomes" id="UP000229307"/>
    </source>
</evidence>
<evidence type="ECO:0000256" key="7">
    <source>
        <dbReference type="ARBA" id="ARBA00022840"/>
    </source>
</evidence>
<organism evidence="14 15">
    <name type="scientific">Candidatus Desantisbacteria bacterium CG_4_10_14_0_8_um_filter_48_22</name>
    <dbReference type="NCBI Taxonomy" id="1974543"/>
    <lineage>
        <taxon>Bacteria</taxon>
        <taxon>Candidatus Desantisiibacteriota</taxon>
    </lineage>
</organism>
<feature type="binding site" evidence="10">
    <location>
        <begin position="10"/>
        <end position="17"/>
    </location>
    <ligand>
        <name>ATP</name>
        <dbReference type="ChEBI" id="CHEBI:30616"/>
    </ligand>
</feature>
<comment type="caution">
    <text evidence="14">The sequence shown here is derived from an EMBL/GenBank/DDBJ whole genome shotgun (WGS) entry which is preliminary data.</text>
</comment>
<dbReference type="HAMAP" id="MF_00185">
    <property type="entry name" value="IPP_trans"/>
    <property type="match status" value="1"/>
</dbReference>
<reference evidence="15" key="1">
    <citation type="submission" date="2017-09" db="EMBL/GenBank/DDBJ databases">
        <title>Depth-based differentiation of microbial function through sediment-hosted aquifers and enrichment of novel symbionts in the deep terrestrial subsurface.</title>
        <authorList>
            <person name="Probst A.J."/>
            <person name="Ladd B."/>
            <person name="Jarett J.K."/>
            <person name="Geller-Mcgrath D.E."/>
            <person name="Sieber C.M.K."/>
            <person name="Emerson J.B."/>
            <person name="Anantharaman K."/>
            <person name="Thomas B.C."/>
            <person name="Malmstrom R."/>
            <person name="Stieglmeier M."/>
            <person name="Klingl A."/>
            <person name="Woyke T."/>
            <person name="Ryan C.M."/>
            <person name="Banfield J.F."/>
        </authorList>
    </citation>
    <scope>NUCLEOTIDE SEQUENCE [LARGE SCALE GENOMIC DNA]</scope>
</reference>
<evidence type="ECO:0000256" key="10">
    <source>
        <dbReference type="HAMAP-Rule" id="MF_00185"/>
    </source>
</evidence>
<proteinExistence type="inferred from homology"/>
<evidence type="ECO:0000256" key="9">
    <source>
        <dbReference type="ARBA" id="ARBA00049563"/>
    </source>
</evidence>
<evidence type="ECO:0000256" key="13">
    <source>
        <dbReference type="RuleBase" id="RU003785"/>
    </source>
</evidence>
<comment type="caution">
    <text evidence="10">Lacks conserved residue(s) required for the propagation of feature annotation.</text>
</comment>
<protein>
    <recommendedName>
        <fullName evidence="10">tRNA dimethylallyltransferase</fullName>
        <ecNumber evidence="10">2.5.1.75</ecNumber>
    </recommendedName>
    <alternativeName>
        <fullName evidence="10">Dimethylallyl diphosphate:tRNA dimethylallyltransferase</fullName>
        <shortName evidence="10">DMAPP:tRNA dimethylallyltransferase</shortName>
        <shortName evidence="10">DMATase</shortName>
    </alternativeName>
    <alternativeName>
        <fullName evidence="10">Isopentenyl-diphosphate:tRNA isopentenyltransferase</fullName>
        <shortName evidence="10">IPP transferase</shortName>
        <shortName evidence="10">IPPT</shortName>
        <shortName evidence="10">IPTase</shortName>
    </alternativeName>
</protein>
<evidence type="ECO:0000256" key="2">
    <source>
        <dbReference type="ARBA" id="ARBA00003213"/>
    </source>
</evidence>
<dbReference type="GO" id="GO:0052381">
    <property type="term" value="F:tRNA dimethylallyltransferase activity"/>
    <property type="evidence" value="ECO:0007669"/>
    <property type="project" value="UniProtKB-UniRule"/>
</dbReference>
<dbReference type="FunFam" id="1.10.20.140:FF:000001">
    <property type="entry name" value="tRNA dimethylallyltransferase"/>
    <property type="match status" value="1"/>
</dbReference>
<evidence type="ECO:0000256" key="6">
    <source>
        <dbReference type="ARBA" id="ARBA00022741"/>
    </source>
</evidence>
<dbReference type="Gene3D" id="1.10.20.140">
    <property type="match status" value="1"/>
</dbReference>
<dbReference type="SUPFAM" id="SSF52540">
    <property type="entry name" value="P-loop containing nucleoside triphosphate hydrolases"/>
    <property type="match status" value="2"/>
</dbReference>
<accession>A0A2M7SDI8</accession>
<keyword evidence="5 10" id="KW-0819">tRNA processing</keyword>
<evidence type="ECO:0000256" key="1">
    <source>
        <dbReference type="ARBA" id="ARBA00001946"/>
    </source>
</evidence>
<comment type="cofactor">
    <cofactor evidence="1 10">
        <name>Mg(2+)</name>
        <dbReference type="ChEBI" id="CHEBI:18420"/>
    </cofactor>
</comment>
<comment type="subunit">
    <text evidence="10">Monomer.</text>
</comment>
<keyword evidence="4 10" id="KW-0808">Transferase</keyword>
<dbReference type="Gene3D" id="3.40.50.300">
    <property type="entry name" value="P-loop containing nucleotide triphosphate hydrolases"/>
    <property type="match status" value="1"/>
</dbReference>
<evidence type="ECO:0000256" key="3">
    <source>
        <dbReference type="ARBA" id="ARBA00005842"/>
    </source>
</evidence>
<feature type="region of interest" description="Interaction with substrate tRNA" evidence="10">
    <location>
        <begin position="35"/>
        <end position="38"/>
    </location>
</feature>
<evidence type="ECO:0000256" key="8">
    <source>
        <dbReference type="ARBA" id="ARBA00022842"/>
    </source>
</evidence>
<evidence type="ECO:0000256" key="5">
    <source>
        <dbReference type="ARBA" id="ARBA00022694"/>
    </source>
</evidence>
<name>A0A2M7SDI8_9BACT</name>
<dbReference type="Pfam" id="PF01715">
    <property type="entry name" value="IPPT"/>
    <property type="match status" value="1"/>
</dbReference>
<dbReference type="InterPro" id="IPR039657">
    <property type="entry name" value="Dimethylallyltransferase"/>
</dbReference>
<keyword evidence="8 10" id="KW-0460">Magnesium</keyword>
<comment type="catalytic activity">
    <reaction evidence="9 10 11">
        <text>adenosine(37) in tRNA + dimethylallyl diphosphate = N(6)-dimethylallyladenosine(37) in tRNA + diphosphate</text>
        <dbReference type="Rhea" id="RHEA:26482"/>
        <dbReference type="Rhea" id="RHEA-COMP:10162"/>
        <dbReference type="Rhea" id="RHEA-COMP:10375"/>
        <dbReference type="ChEBI" id="CHEBI:33019"/>
        <dbReference type="ChEBI" id="CHEBI:57623"/>
        <dbReference type="ChEBI" id="CHEBI:74411"/>
        <dbReference type="ChEBI" id="CHEBI:74415"/>
        <dbReference type="EC" id="2.5.1.75"/>
    </reaction>
</comment>
<dbReference type="Proteomes" id="UP000229307">
    <property type="component" value="Unassembled WGS sequence"/>
</dbReference>
<keyword evidence="6 10" id="KW-0547">Nucleotide-binding</keyword>
<dbReference type="InterPro" id="IPR018022">
    <property type="entry name" value="IPT"/>
</dbReference>
<dbReference type="GO" id="GO:0005524">
    <property type="term" value="F:ATP binding"/>
    <property type="evidence" value="ECO:0007669"/>
    <property type="project" value="UniProtKB-UniRule"/>
</dbReference>
<evidence type="ECO:0000256" key="4">
    <source>
        <dbReference type="ARBA" id="ARBA00022679"/>
    </source>
</evidence>
<feature type="binding site" evidence="10">
    <location>
        <begin position="12"/>
        <end position="17"/>
    </location>
    <ligand>
        <name>substrate</name>
    </ligand>
</feature>
<dbReference type="GO" id="GO:0006400">
    <property type="term" value="P:tRNA modification"/>
    <property type="evidence" value="ECO:0007669"/>
    <property type="project" value="TreeGrafter"/>
</dbReference>
<dbReference type="EMBL" id="PFMR01000105">
    <property type="protein sequence ID" value="PIZ17578.1"/>
    <property type="molecule type" value="Genomic_DNA"/>
</dbReference>
<dbReference type="PANTHER" id="PTHR11088:SF60">
    <property type="entry name" value="TRNA DIMETHYLALLYLTRANSFERASE"/>
    <property type="match status" value="1"/>
</dbReference>
<feature type="site" description="Interaction with substrate tRNA" evidence="10">
    <location>
        <position position="119"/>
    </location>
</feature>
<comment type="function">
    <text evidence="2 10 12">Catalyzes the transfer of a dimethylallyl group onto the adenine at position 37 in tRNAs that read codons beginning with uridine, leading to the formation of N6-(dimethylallyl)adenosine (i(6)A).</text>
</comment>
<dbReference type="InterPro" id="IPR027417">
    <property type="entry name" value="P-loop_NTPase"/>
</dbReference>
<evidence type="ECO:0000256" key="12">
    <source>
        <dbReference type="RuleBase" id="RU003784"/>
    </source>
</evidence>
<dbReference type="AlphaFoldDB" id="A0A2M7SDI8"/>
<evidence type="ECO:0000256" key="11">
    <source>
        <dbReference type="RuleBase" id="RU003783"/>
    </source>
</evidence>
<gene>
    <name evidence="10" type="primary">miaA</name>
    <name evidence="14" type="ORF">COY52_03900</name>
</gene>
<sequence>MQKPLIVLVGPTASGKTELALELIKKFPLEIISADSRQIYRFMDIGTGKPLRKKEHRLIDVADPDEAFTAADFVRLAENAAGAIYREGKIPFVVGGSGLYIKVFIDGLCEAPPADEVIRKKLLARAESAGIRALHEELAKVDPEAAEKISPNDSRRTVRALEVFELTRKPISYFQKKTKKPQYRVLMLGIRFPAAELYERINRRCGEMLKSGLVEEVRGLAARGYDGKLKAMDGLGYKEALGFINGKYTFDEMTRLFKMNTRRYAKRQMTWFRKDRRINWIDASGRGTDTVVTELSYLIEDFLKGSTGK</sequence>
<dbReference type="EC" id="2.5.1.75" evidence="10"/>
<feature type="site" description="Interaction with substrate tRNA" evidence="10">
    <location>
        <position position="97"/>
    </location>
</feature>
<dbReference type="NCBIfam" id="TIGR00174">
    <property type="entry name" value="miaA"/>
    <property type="match status" value="1"/>
</dbReference>
<keyword evidence="7 10" id="KW-0067">ATP-binding</keyword>
<dbReference type="PANTHER" id="PTHR11088">
    <property type="entry name" value="TRNA DIMETHYLALLYLTRANSFERASE"/>
    <property type="match status" value="1"/>
</dbReference>
<comment type="similarity">
    <text evidence="3 10 13">Belongs to the IPP transferase family.</text>
</comment>